<evidence type="ECO:0000256" key="1">
    <source>
        <dbReference type="SAM" id="MobiDB-lite"/>
    </source>
</evidence>
<dbReference type="AlphaFoldDB" id="A0A5B7CU58"/>
<dbReference type="EMBL" id="VSRR010000183">
    <property type="protein sequence ID" value="MPC11826.1"/>
    <property type="molecule type" value="Genomic_DNA"/>
</dbReference>
<name>A0A5B7CU58_PORTR</name>
<sequence>MVITGLVKNRITPNRRRYLFFHNCRLNEQLSWRAWGPRVCGPRQVWAAANGPGPGPRTVPWQHGLQPWHSTGVRLQATAHSQGCGPRLQATADMGRGGAPDHGRGWDNIHIGFDGRLPPCLATPGMTAAALPRGPGHPGPAAPARHWCQRPGRHPRLGAGRRGPVPTREGGRGKTNTGRPFSRAPNTAAATRGSKKTEQRRQNSASLRHDDTGGLLGTLLDPVRVNLVFREVPV</sequence>
<evidence type="ECO:0000313" key="2">
    <source>
        <dbReference type="EMBL" id="MPC11826.1"/>
    </source>
</evidence>
<comment type="caution">
    <text evidence="2">The sequence shown here is derived from an EMBL/GenBank/DDBJ whole genome shotgun (WGS) entry which is preliminary data.</text>
</comment>
<keyword evidence="3" id="KW-1185">Reference proteome</keyword>
<feature type="compositionally biased region" description="Basic residues" evidence="1">
    <location>
        <begin position="147"/>
        <end position="156"/>
    </location>
</feature>
<feature type="compositionally biased region" description="Basic and acidic residues" evidence="1">
    <location>
        <begin position="195"/>
        <end position="212"/>
    </location>
</feature>
<feature type="compositionally biased region" description="Polar residues" evidence="1">
    <location>
        <begin position="174"/>
        <end position="189"/>
    </location>
</feature>
<proteinExistence type="predicted"/>
<gene>
    <name evidence="2" type="ORF">E2C01_004501</name>
</gene>
<evidence type="ECO:0000313" key="3">
    <source>
        <dbReference type="Proteomes" id="UP000324222"/>
    </source>
</evidence>
<organism evidence="2 3">
    <name type="scientific">Portunus trituberculatus</name>
    <name type="common">Swimming crab</name>
    <name type="synonym">Neptunus trituberculatus</name>
    <dbReference type="NCBI Taxonomy" id="210409"/>
    <lineage>
        <taxon>Eukaryota</taxon>
        <taxon>Metazoa</taxon>
        <taxon>Ecdysozoa</taxon>
        <taxon>Arthropoda</taxon>
        <taxon>Crustacea</taxon>
        <taxon>Multicrustacea</taxon>
        <taxon>Malacostraca</taxon>
        <taxon>Eumalacostraca</taxon>
        <taxon>Eucarida</taxon>
        <taxon>Decapoda</taxon>
        <taxon>Pleocyemata</taxon>
        <taxon>Brachyura</taxon>
        <taxon>Eubrachyura</taxon>
        <taxon>Portunoidea</taxon>
        <taxon>Portunidae</taxon>
        <taxon>Portuninae</taxon>
        <taxon>Portunus</taxon>
    </lineage>
</organism>
<reference evidence="2 3" key="1">
    <citation type="submission" date="2019-05" db="EMBL/GenBank/DDBJ databases">
        <title>Another draft genome of Portunus trituberculatus and its Hox gene families provides insights of decapod evolution.</title>
        <authorList>
            <person name="Jeong J.-H."/>
            <person name="Song I."/>
            <person name="Kim S."/>
            <person name="Choi T."/>
            <person name="Kim D."/>
            <person name="Ryu S."/>
            <person name="Kim W."/>
        </authorList>
    </citation>
    <scope>NUCLEOTIDE SEQUENCE [LARGE SCALE GENOMIC DNA]</scope>
    <source>
        <tissue evidence="2">Muscle</tissue>
    </source>
</reference>
<feature type="region of interest" description="Disordered" evidence="1">
    <location>
        <begin position="127"/>
        <end position="217"/>
    </location>
</feature>
<dbReference type="Proteomes" id="UP000324222">
    <property type="component" value="Unassembled WGS sequence"/>
</dbReference>
<protein>
    <submittedName>
        <fullName evidence="2">Uncharacterized protein</fullName>
    </submittedName>
</protein>
<accession>A0A5B7CU58</accession>